<dbReference type="AlphaFoldDB" id="H6SNP7"/>
<dbReference type="Proteomes" id="UP000033220">
    <property type="component" value="Chromosome DSM 122"/>
</dbReference>
<evidence type="ECO:0000313" key="2">
    <source>
        <dbReference type="EMBL" id="CCG09378.1"/>
    </source>
</evidence>
<dbReference type="HOGENOM" id="CLU_2993781_0_0_5"/>
<protein>
    <submittedName>
        <fullName evidence="2">Uncharacterized protein</fullName>
    </submittedName>
</protein>
<dbReference type="EMBL" id="HE663493">
    <property type="protein sequence ID" value="CCG09378.1"/>
    <property type="molecule type" value="Genomic_DNA"/>
</dbReference>
<organism evidence="2 3">
    <name type="scientific">Pararhodospirillum photometricum DSM 122</name>
    <dbReference type="NCBI Taxonomy" id="1150469"/>
    <lineage>
        <taxon>Bacteria</taxon>
        <taxon>Pseudomonadati</taxon>
        <taxon>Pseudomonadota</taxon>
        <taxon>Alphaproteobacteria</taxon>
        <taxon>Rhodospirillales</taxon>
        <taxon>Rhodospirillaceae</taxon>
        <taxon>Pararhodospirillum</taxon>
    </lineage>
</organism>
<sequence>MPSAEVTLAKVSKTPNTSPPHVLRPWARSLDALRRALDMTLPLSFFPPSLFTTSLKL</sequence>
<reference evidence="2 3" key="1">
    <citation type="submission" date="2012-02" db="EMBL/GenBank/DDBJ databases">
        <title>Shotgun genome sequence of Phaeospirillum photometricum DSM 122.</title>
        <authorList>
            <person name="Duquesne K."/>
            <person name="Sturgis J."/>
        </authorList>
    </citation>
    <scope>NUCLEOTIDE SEQUENCE [LARGE SCALE GENOMIC DNA]</scope>
    <source>
        <strain evidence="3">DSM122</strain>
    </source>
</reference>
<proteinExistence type="predicted"/>
<evidence type="ECO:0000313" key="3">
    <source>
        <dbReference type="Proteomes" id="UP000033220"/>
    </source>
</evidence>
<accession>H6SNP7</accession>
<gene>
    <name evidence="2" type="ORF">RSPPHO_02752</name>
</gene>
<evidence type="ECO:0000256" key="1">
    <source>
        <dbReference type="SAM" id="MobiDB-lite"/>
    </source>
</evidence>
<keyword evidence="3" id="KW-1185">Reference proteome</keyword>
<name>H6SNP7_PARPM</name>
<dbReference type="KEGG" id="rpm:RSPPHO_02752"/>
<feature type="region of interest" description="Disordered" evidence="1">
    <location>
        <begin position="1"/>
        <end position="20"/>
    </location>
</feature>